<dbReference type="EMBL" id="UINC01003216">
    <property type="protein sequence ID" value="SVA04352.1"/>
    <property type="molecule type" value="Genomic_DNA"/>
</dbReference>
<evidence type="ECO:0000313" key="2">
    <source>
        <dbReference type="EMBL" id="SVA04352.1"/>
    </source>
</evidence>
<organism evidence="2">
    <name type="scientific">marine metagenome</name>
    <dbReference type="NCBI Taxonomy" id="408172"/>
    <lineage>
        <taxon>unclassified sequences</taxon>
        <taxon>metagenomes</taxon>
        <taxon>ecological metagenomes</taxon>
    </lineage>
</organism>
<gene>
    <name evidence="2" type="ORF">METZ01_LOCUS57206</name>
</gene>
<reference evidence="2" key="1">
    <citation type="submission" date="2018-05" db="EMBL/GenBank/DDBJ databases">
        <authorList>
            <person name="Lanie J.A."/>
            <person name="Ng W.-L."/>
            <person name="Kazmierczak K.M."/>
            <person name="Andrzejewski T.M."/>
            <person name="Davidsen T.M."/>
            <person name="Wayne K.J."/>
            <person name="Tettelin H."/>
            <person name="Glass J.I."/>
            <person name="Rusch D."/>
            <person name="Podicherti R."/>
            <person name="Tsui H.-C.T."/>
            <person name="Winkler M.E."/>
        </authorList>
    </citation>
    <scope>NUCLEOTIDE SEQUENCE</scope>
</reference>
<evidence type="ECO:0000256" key="1">
    <source>
        <dbReference type="SAM" id="MobiDB-lite"/>
    </source>
</evidence>
<name>A0A381SJW8_9ZZZZ</name>
<protein>
    <submittedName>
        <fullName evidence="2">Uncharacterized protein</fullName>
    </submittedName>
</protein>
<dbReference type="AlphaFoldDB" id="A0A381SJW8"/>
<feature type="compositionally biased region" description="Basic residues" evidence="1">
    <location>
        <begin position="1"/>
        <end position="13"/>
    </location>
</feature>
<accession>A0A381SJW8</accession>
<sequence length="23" mass="2869">MKSRKLFVPRRPSRTNYEDDEDE</sequence>
<proteinExistence type="predicted"/>
<feature type="region of interest" description="Disordered" evidence="1">
    <location>
        <begin position="1"/>
        <end position="23"/>
    </location>
</feature>